<comment type="caution">
    <text evidence="1">The sequence shown here is derived from an EMBL/GenBank/DDBJ whole genome shotgun (WGS) entry which is preliminary data.</text>
</comment>
<organism evidence="1 2">
    <name type="scientific">Pseudoxanthomonas winnipegensis</name>
    <dbReference type="NCBI Taxonomy" id="2480810"/>
    <lineage>
        <taxon>Bacteria</taxon>
        <taxon>Pseudomonadati</taxon>
        <taxon>Pseudomonadota</taxon>
        <taxon>Gammaproteobacteria</taxon>
        <taxon>Lysobacterales</taxon>
        <taxon>Lysobacteraceae</taxon>
        <taxon>Pseudoxanthomonas</taxon>
    </lineage>
</organism>
<gene>
    <name evidence="1" type="ORF">EA661_12935</name>
</gene>
<evidence type="ECO:0008006" key="3">
    <source>
        <dbReference type="Google" id="ProtNLM"/>
    </source>
</evidence>
<evidence type="ECO:0000313" key="1">
    <source>
        <dbReference type="EMBL" id="TAA27654.1"/>
    </source>
</evidence>
<protein>
    <recommendedName>
        <fullName evidence="3">Terminase small subunit</fullName>
    </recommendedName>
</protein>
<name>A0A4Q8LF96_9GAMM</name>
<sequence length="190" mass="20735">MSSEATMTVAEFAVHRGCSDSYIRRMRRQGKLVMSADGKLIRVAASDALLDDVTDPVRGGDRSAGAEVPRQPLPAYAIPLDAISTQEAVRRERLARARTAELELGELSKELIRAKEAERAVFTLVRQALNAMMGMPSRLRATVAAESDPRACEALMEAEVRRIADDMRRGARTLLEDPREAAADAEVDAA</sequence>
<dbReference type="AlphaFoldDB" id="A0A4Q8LF96"/>
<evidence type="ECO:0000313" key="2">
    <source>
        <dbReference type="Proteomes" id="UP000291286"/>
    </source>
</evidence>
<dbReference type="EMBL" id="SHMB01000005">
    <property type="protein sequence ID" value="TAA27654.1"/>
    <property type="molecule type" value="Genomic_DNA"/>
</dbReference>
<proteinExistence type="predicted"/>
<reference evidence="1 2" key="1">
    <citation type="submission" date="2019-02" db="EMBL/GenBank/DDBJ databases">
        <title>WGS of Pseudoxanthomonas species novum from clinical isolates.</title>
        <authorList>
            <person name="Bernier A.-M."/>
            <person name="Bernard K."/>
            <person name="Vachon A."/>
        </authorList>
    </citation>
    <scope>NUCLEOTIDE SEQUENCE [LARGE SCALE GENOMIC DNA]</scope>
    <source>
        <strain evidence="1 2">NML171202</strain>
    </source>
</reference>
<accession>A0A4Q8LF96</accession>
<dbReference type="Proteomes" id="UP000291286">
    <property type="component" value="Unassembled WGS sequence"/>
</dbReference>